<evidence type="ECO:0000256" key="6">
    <source>
        <dbReference type="ARBA" id="ARBA00022840"/>
    </source>
</evidence>
<dbReference type="KEGG" id="llp:GH975_11045"/>
<evidence type="ECO:0000256" key="5">
    <source>
        <dbReference type="ARBA" id="ARBA00022741"/>
    </source>
</evidence>
<dbReference type="EC" id="6.3.2.1" evidence="8"/>
<feature type="binding site" evidence="8">
    <location>
        <begin position="148"/>
        <end position="151"/>
    </location>
    <ligand>
        <name>ATP</name>
        <dbReference type="ChEBI" id="CHEBI:30616"/>
    </ligand>
</feature>
<evidence type="ECO:0000256" key="4">
    <source>
        <dbReference type="ARBA" id="ARBA00022655"/>
    </source>
</evidence>
<feature type="binding site" evidence="8">
    <location>
        <position position="154"/>
    </location>
    <ligand>
        <name>(R)-pantoate</name>
        <dbReference type="ChEBI" id="CHEBI:15980"/>
    </ligand>
</feature>
<dbReference type="NCBIfam" id="TIGR00018">
    <property type="entry name" value="panC"/>
    <property type="match status" value="1"/>
</dbReference>
<dbReference type="PANTHER" id="PTHR21299">
    <property type="entry name" value="CYTIDYLATE KINASE/PANTOATE-BETA-ALANINE LIGASE"/>
    <property type="match status" value="1"/>
</dbReference>
<keyword evidence="5 8" id="KW-0547">Nucleotide-binding</keyword>
<feature type="active site" description="Proton donor" evidence="8">
    <location>
        <position position="38"/>
    </location>
</feature>
<evidence type="ECO:0000313" key="9">
    <source>
        <dbReference type="EMBL" id="QGG81070.1"/>
    </source>
</evidence>
<evidence type="ECO:0000256" key="8">
    <source>
        <dbReference type="HAMAP-Rule" id="MF_00158"/>
    </source>
</evidence>
<dbReference type="PANTHER" id="PTHR21299:SF1">
    <property type="entry name" value="PANTOATE--BETA-ALANINE LIGASE"/>
    <property type="match status" value="1"/>
</dbReference>
<dbReference type="Pfam" id="PF02569">
    <property type="entry name" value="Pantoate_ligase"/>
    <property type="match status" value="1"/>
</dbReference>
<dbReference type="InterPro" id="IPR014729">
    <property type="entry name" value="Rossmann-like_a/b/a_fold"/>
</dbReference>
<keyword evidence="8" id="KW-0963">Cytoplasm</keyword>
<dbReference type="GO" id="GO:0005829">
    <property type="term" value="C:cytosol"/>
    <property type="evidence" value="ECO:0007669"/>
    <property type="project" value="TreeGrafter"/>
</dbReference>
<dbReference type="SUPFAM" id="SSF52374">
    <property type="entry name" value="Nucleotidylyl transferase"/>
    <property type="match status" value="1"/>
</dbReference>
<comment type="miscellaneous">
    <text evidence="8">The reaction proceeds by a bi uni uni bi ping pong mechanism.</text>
</comment>
<dbReference type="GO" id="GO:0005524">
    <property type="term" value="F:ATP binding"/>
    <property type="evidence" value="ECO:0007669"/>
    <property type="project" value="UniProtKB-KW"/>
</dbReference>
<sequence length="282" mass="30589">MTEIVTSIQALRERLNSHRSRTQSIGFVPTMGSLHAGHMDLIRASKAACDITVASIFVNPMQFGPNEDFDAYPRTLDDDNAKLSAEGADYLFAPTVREMYPNGVNTQVDVPSLANILCGAARPGHFAGVATVVSKLFNIVQPDHAFFGRKDFQQLAVIRQMVQDLLMPLNIVGVPTGRADDGLALSSRNAYLTESERAVAPALFRCLTGARQRILDGATDFAAIQRDVTDALTGNGFRVDYVEVRCAHALSSAGLADRDLVILVAAYLGKARLIDNIELEKP</sequence>
<comment type="subunit">
    <text evidence="8">Homodimer.</text>
</comment>
<keyword evidence="6 8" id="KW-0067">ATP-binding</keyword>
<feature type="binding site" evidence="8">
    <location>
        <begin position="185"/>
        <end position="188"/>
    </location>
    <ligand>
        <name>ATP</name>
        <dbReference type="ChEBI" id="CHEBI:30616"/>
    </ligand>
</feature>
<dbReference type="GO" id="GO:0015940">
    <property type="term" value="P:pantothenate biosynthetic process"/>
    <property type="evidence" value="ECO:0007669"/>
    <property type="project" value="UniProtKB-UniRule"/>
</dbReference>
<keyword evidence="10" id="KW-1185">Reference proteome</keyword>
<evidence type="ECO:0000256" key="2">
    <source>
        <dbReference type="ARBA" id="ARBA00009256"/>
    </source>
</evidence>
<feature type="binding site" evidence="8">
    <location>
        <begin position="31"/>
        <end position="38"/>
    </location>
    <ligand>
        <name>ATP</name>
        <dbReference type="ChEBI" id="CHEBI:30616"/>
    </ligand>
</feature>
<protein>
    <recommendedName>
        <fullName evidence="8">Pantothenate synthetase</fullName>
        <shortName evidence="8">PS</shortName>
        <ecNumber evidence="8">6.3.2.1</ecNumber>
    </recommendedName>
    <alternativeName>
        <fullName evidence="8">Pantoate--beta-alanine ligase</fullName>
    </alternativeName>
    <alternativeName>
        <fullName evidence="8">Pantoate-activating enzyme</fullName>
    </alternativeName>
</protein>
<evidence type="ECO:0000256" key="3">
    <source>
        <dbReference type="ARBA" id="ARBA00022598"/>
    </source>
</evidence>
<comment type="function">
    <text evidence="8">Catalyzes the condensation of pantoate with beta-alanine in an ATP-dependent reaction via a pantoyl-adenylate intermediate.</text>
</comment>
<organism evidence="9 10">
    <name type="scientific">Litorivicinus lipolyticus</name>
    <dbReference type="NCBI Taxonomy" id="418701"/>
    <lineage>
        <taxon>Bacteria</taxon>
        <taxon>Pseudomonadati</taxon>
        <taxon>Pseudomonadota</taxon>
        <taxon>Gammaproteobacteria</taxon>
        <taxon>Oceanospirillales</taxon>
        <taxon>Litorivicinaceae</taxon>
        <taxon>Litorivicinus</taxon>
    </lineage>
</organism>
<comment type="catalytic activity">
    <reaction evidence="7 8">
        <text>(R)-pantoate + beta-alanine + ATP = (R)-pantothenate + AMP + diphosphate + H(+)</text>
        <dbReference type="Rhea" id="RHEA:10912"/>
        <dbReference type="ChEBI" id="CHEBI:15378"/>
        <dbReference type="ChEBI" id="CHEBI:15980"/>
        <dbReference type="ChEBI" id="CHEBI:29032"/>
        <dbReference type="ChEBI" id="CHEBI:30616"/>
        <dbReference type="ChEBI" id="CHEBI:33019"/>
        <dbReference type="ChEBI" id="CHEBI:57966"/>
        <dbReference type="ChEBI" id="CHEBI:456215"/>
        <dbReference type="EC" id="6.3.2.1"/>
    </reaction>
</comment>
<dbReference type="AlphaFoldDB" id="A0A5Q2QGV2"/>
<evidence type="ECO:0000313" key="10">
    <source>
        <dbReference type="Proteomes" id="UP000388235"/>
    </source>
</evidence>
<dbReference type="Proteomes" id="UP000388235">
    <property type="component" value="Chromosome"/>
</dbReference>
<comment type="subcellular location">
    <subcellularLocation>
        <location evidence="8">Cytoplasm</location>
    </subcellularLocation>
</comment>
<dbReference type="Gene3D" id="3.30.1300.10">
    <property type="entry name" value="Pantoate-beta-alanine ligase, C-terminal domain"/>
    <property type="match status" value="1"/>
</dbReference>
<dbReference type="InterPro" id="IPR003721">
    <property type="entry name" value="Pantoate_ligase"/>
</dbReference>
<dbReference type="CDD" id="cd00560">
    <property type="entry name" value="PanC"/>
    <property type="match status" value="1"/>
</dbReference>
<accession>A0A5Q2QGV2</accession>
<evidence type="ECO:0000256" key="7">
    <source>
        <dbReference type="ARBA" id="ARBA00048258"/>
    </source>
</evidence>
<dbReference type="EMBL" id="CP045871">
    <property type="protein sequence ID" value="QGG81070.1"/>
    <property type="molecule type" value="Genomic_DNA"/>
</dbReference>
<feature type="binding site" evidence="8">
    <location>
        <position position="62"/>
    </location>
    <ligand>
        <name>beta-alanine</name>
        <dbReference type="ChEBI" id="CHEBI:57966"/>
    </ligand>
</feature>
<gene>
    <name evidence="8" type="primary">panC</name>
    <name evidence="9" type="ORF">GH975_11045</name>
</gene>
<dbReference type="UniPathway" id="UPA00028">
    <property type="reaction ID" value="UER00005"/>
</dbReference>
<keyword evidence="4 8" id="KW-0566">Pantothenate biosynthesis</keyword>
<dbReference type="FunFam" id="3.30.1300.10:FF:000001">
    <property type="entry name" value="Pantothenate synthetase"/>
    <property type="match status" value="1"/>
</dbReference>
<dbReference type="RefSeq" id="WP_153714573.1">
    <property type="nucleotide sequence ID" value="NZ_CP045871.1"/>
</dbReference>
<dbReference type="HAMAP" id="MF_00158">
    <property type="entry name" value="PanC"/>
    <property type="match status" value="1"/>
</dbReference>
<reference evidence="9 10" key="1">
    <citation type="submission" date="2019-11" db="EMBL/GenBank/DDBJ databases">
        <authorList>
            <person name="Khan S.A."/>
            <person name="Jeon C.O."/>
            <person name="Chun B.H."/>
        </authorList>
    </citation>
    <scope>NUCLEOTIDE SEQUENCE [LARGE SCALE GENOMIC DNA]</scope>
    <source>
        <strain evidence="9 10">IMCC 1097</strain>
    </source>
</reference>
<evidence type="ECO:0000256" key="1">
    <source>
        <dbReference type="ARBA" id="ARBA00004990"/>
    </source>
</evidence>
<name>A0A5Q2QGV2_9GAMM</name>
<comment type="similarity">
    <text evidence="2 8">Belongs to the pantothenate synthetase family.</text>
</comment>
<proteinExistence type="inferred from homology"/>
<dbReference type="Gene3D" id="3.40.50.620">
    <property type="entry name" value="HUPs"/>
    <property type="match status" value="1"/>
</dbReference>
<keyword evidence="3 8" id="KW-0436">Ligase</keyword>
<dbReference type="FunFam" id="3.40.50.620:FF:000013">
    <property type="entry name" value="Pantothenate synthetase"/>
    <property type="match status" value="1"/>
</dbReference>
<feature type="binding site" evidence="8">
    <location>
        <position position="62"/>
    </location>
    <ligand>
        <name>(R)-pantoate</name>
        <dbReference type="ChEBI" id="CHEBI:15980"/>
    </ligand>
</feature>
<dbReference type="GO" id="GO:0004592">
    <property type="term" value="F:pantoate-beta-alanine ligase activity"/>
    <property type="evidence" value="ECO:0007669"/>
    <property type="project" value="UniProtKB-UniRule"/>
</dbReference>
<comment type="pathway">
    <text evidence="1 8">Cofactor biosynthesis; (R)-pantothenate biosynthesis; (R)-pantothenate from (R)-pantoate and beta-alanine: step 1/1.</text>
</comment>
<feature type="binding site" evidence="8">
    <location>
        <position position="177"/>
    </location>
    <ligand>
        <name>ATP</name>
        <dbReference type="ChEBI" id="CHEBI:30616"/>
    </ligand>
</feature>
<dbReference type="OrthoDB" id="9773087at2"/>
<dbReference type="InterPro" id="IPR042176">
    <property type="entry name" value="Pantoate_ligase_C"/>
</dbReference>